<feature type="non-terminal residue" evidence="1">
    <location>
        <position position="1"/>
    </location>
</feature>
<evidence type="ECO:0000313" key="2">
    <source>
        <dbReference type="Proteomes" id="UP001186974"/>
    </source>
</evidence>
<name>A0ACC3D455_9PEZI</name>
<protein>
    <submittedName>
        <fullName evidence="1">Uncharacterized protein</fullName>
    </submittedName>
</protein>
<dbReference type="EMBL" id="JAWDJW010007915">
    <property type="protein sequence ID" value="KAK3061324.1"/>
    <property type="molecule type" value="Genomic_DNA"/>
</dbReference>
<proteinExistence type="predicted"/>
<keyword evidence="2" id="KW-1185">Reference proteome</keyword>
<sequence>TDPVFYVKYKGYDETAQVRVSNIRPLASDFKKRKAEEPLESVSKTSHVPTAPAAPTNSSVISAAANINPELATQVKKAPSKVSDGPPRAPRPSKKINSNKQLEKTKSGWEAFKAKGVGKMGKKDSMFRIKDDPNARVGFTGSGQPMRKDAPRTRHVYNPEDEEN</sequence>
<reference evidence="1" key="1">
    <citation type="submission" date="2024-09" db="EMBL/GenBank/DDBJ databases">
        <title>Black Yeasts Isolated from many extreme environments.</title>
        <authorList>
            <person name="Coleine C."/>
            <person name="Stajich J.E."/>
            <person name="Selbmann L."/>
        </authorList>
    </citation>
    <scope>NUCLEOTIDE SEQUENCE</scope>
    <source>
        <strain evidence="1">CCFEE 5737</strain>
    </source>
</reference>
<organism evidence="1 2">
    <name type="scientific">Coniosporium uncinatum</name>
    <dbReference type="NCBI Taxonomy" id="93489"/>
    <lineage>
        <taxon>Eukaryota</taxon>
        <taxon>Fungi</taxon>
        <taxon>Dikarya</taxon>
        <taxon>Ascomycota</taxon>
        <taxon>Pezizomycotina</taxon>
        <taxon>Dothideomycetes</taxon>
        <taxon>Dothideomycetes incertae sedis</taxon>
        <taxon>Coniosporium</taxon>
    </lineage>
</organism>
<accession>A0ACC3D455</accession>
<dbReference type="Proteomes" id="UP001186974">
    <property type="component" value="Unassembled WGS sequence"/>
</dbReference>
<comment type="caution">
    <text evidence="1">The sequence shown here is derived from an EMBL/GenBank/DDBJ whole genome shotgun (WGS) entry which is preliminary data.</text>
</comment>
<evidence type="ECO:0000313" key="1">
    <source>
        <dbReference type="EMBL" id="KAK3061324.1"/>
    </source>
</evidence>
<gene>
    <name evidence="1" type="ORF">LTS18_006515</name>
</gene>